<dbReference type="InterPro" id="IPR052546">
    <property type="entry name" value="Transposase_8_domain"/>
</dbReference>
<dbReference type="GO" id="GO:0004803">
    <property type="term" value="F:transposase activity"/>
    <property type="evidence" value="ECO:0007669"/>
    <property type="project" value="InterPro"/>
</dbReference>
<organism evidence="1">
    <name type="scientific">invertebrate metagenome</name>
    <dbReference type="NCBI Taxonomy" id="1711999"/>
    <lineage>
        <taxon>unclassified sequences</taxon>
        <taxon>metagenomes</taxon>
        <taxon>organismal metagenomes</taxon>
    </lineage>
</organism>
<dbReference type="AlphaFoldDB" id="A0A2H9T7B7"/>
<dbReference type="PANTHER" id="PTHR33609">
    <property type="entry name" value="LOW CALCIUM RESPONSE LOCUS PROTEIN S"/>
    <property type="match status" value="1"/>
</dbReference>
<dbReference type="EMBL" id="NSIT01000097">
    <property type="protein sequence ID" value="PJE79078.1"/>
    <property type="molecule type" value="Genomic_DNA"/>
</dbReference>
<evidence type="ECO:0000313" key="1">
    <source>
        <dbReference type="EMBL" id="PJE79078.1"/>
    </source>
</evidence>
<dbReference type="SUPFAM" id="SSF46689">
    <property type="entry name" value="Homeodomain-like"/>
    <property type="match status" value="1"/>
</dbReference>
<dbReference type="GO" id="GO:0003677">
    <property type="term" value="F:DNA binding"/>
    <property type="evidence" value="ECO:0007669"/>
    <property type="project" value="InterPro"/>
</dbReference>
<proteinExistence type="predicted"/>
<reference evidence="1" key="1">
    <citation type="journal article" date="2017" name="Appl. Environ. Microbiol.">
        <title>Molecular characterization of an Endozoicomonas-like organism causing infection in king scallop Pecten maximus L.</title>
        <authorList>
            <person name="Cano I."/>
            <person name="van Aerle R."/>
            <person name="Ross S."/>
            <person name="Verner-Jeffreys D.W."/>
            <person name="Paley R.K."/>
            <person name="Rimmer G."/>
            <person name="Ryder D."/>
            <person name="Hooper P."/>
            <person name="Stone D."/>
            <person name="Feist S.W."/>
        </authorList>
    </citation>
    <scope>NUCLEOTIDE SEQUENCE</scope>
</reference>
<comment type="caution">
    <text evidence="1">The sequence shown here is derived from an EMBL/GenBank/DDBJ whole genome shotgun (WGS) entry which is preliminary data.</text>
</comment>
<dbReference type="PANTHER" id="PTHR33609:SF5">
    <property type="entry name" value="LOW CALCIUM RESPONSE LOCUS PROTEIN S"/>
    <property type="match status" value="1"/>
</dbReference>
<accession>A0A2H9T7B7</accession>
<protein>
    <recommendedName>
        <fullName evidence="2">Transposase</fullName>
    </recommendedName>
</protein>
<sequence>MMKKSRYSETQIVKILKEVEAGRLVKEVCREYSISDATYYNWKAKYGGMDSSDIKRLKGLEEENWRLKQMFADLSLNHRILKNIIEKKL</sequence>
<dbReference type="Gene3D" id="1.10.10.10">
    <property type="entry name" value="Winged helix-like DNA-binding domain superfamily/Winged helix DNA-binding domain"/>
    <property type="match status" value="1"/>
</dbReference>
<name>A0A2H9T7B7_9ZZZZ</name>
<dbReference type="InterPro" id="IPR036388">
    <property type="entry name" value="WH-like_DNA-bd_sf"/>
</dbReference>
<dbReference type="GO" id="GO:0006313">
    <property type="term" value="P:DNA transposition"/>
    <property type="evidence" value="ECO:0007669"/>
    <property type="project" value="InterPro"/>
</dbReference>
<dbReference type="InterPro" id="IPR009057">
    <property type="entry name" value="Homeodomain-like_sf"/>
</dbReference>
<evidence type="ECO:0008006" key="2">
    <source>
        <dbReference type="Google" id="ProtNLM"/>
    </source>
</evidence>
<dbReference type="Pfam" id="PF01527">
    <property type="entry name" value="HTH_Tnp_1"/>
    <property type="match status" value="1"/>
</dbReference>
<gene>
    <name evidence="1" type="ORF">CI610_01945</name>
</gene>
<dbReference type="InterPro" id="IPR002514">
    <property type="entry name" value="Transposase_8"/>
</dbReference>